<gene>
    <name evidence="3" type="ORF">QTN89_21175</name>
</gene>
<feature type="compositionally biased region" description="Low complexity" evidence="1">
    <location>
        <begin position="256"/>
        <end position="265"/>
    </location>
</feature>
<evidence type="ECO:0000256" key="1">
    <source>
        <dbReference type="SAM" id="MobiDB-lite"/>
    </source>
</evidence>
<dbReference type="EMBL" id="JASZZN010000017">
    <property type="protein sequence ID" value="MDM4017973.1"/>
    <property type="molecule type" value="Genomic_DNA"/>
</dbReference>
<keyword evidence="4" id="KW-1185">Reference proteome</keyword>
<feature type="region of interest" description="Disordered" evidence="1">
    <location>
        <begin position="246"/>
        <end position="298"/>
    </location>
</feature>
<organism evidence="3 4">
    <name type="scientific">Roseiconus lacunae</name>
    <dbReference type="NCBI Taxonomy" id="2605694"/>
    <lineage>
        <taxon>Bacteria</taxon>
        <taxon>Pseudomonadati</taxon>
        <taxon>Planctomycetota</taxon>
        <taxon>Planctomycetia</taxon>
        <taxon>Pirellulales</taxon>
        <taxon>Pirellulaceae</taxon>
        <taxon>Roseiconus</taxon>
    </lineage>
</organism>
<feature type="domain" description="DUF374" evidence="2">
    <location>
        <begin position="100"/>
        <end position="167"/>
    </location>
</feature>
<accession>A0ABT7PNC3</accession>
<dbReference type="Pfam" id="PF04028">
    <property type="entry name" value="DUF374"/>
    <property type="match status" value="1"/>
</dbReference>
<name>A0ABT7PNC3_9BACT</name>
<reference evidence="3 4" key="1">
    <citation type="submission" date="2023-06" db="EMBL/GenBank/DDBJ databases">
        <title>Roseiconus lacunae JC819 isolated from Gulf of Mannar region, Tamil Nadu.</title>
        <authorList>
            <person name="Pk S."/>
            <person name="Ch S."/>
            <person name="Ch V.R."/>
        </authorList>
    </citation>
    <scope>NUCLEOTIDE SEQUENCE [LARGE SCALE GENOMIC DNA]</scope>
    <source>
        <strain evidence="3 4">JC819</strain>
    </source>
</reference>
<proteinExistence type="predicted"/>
<keyword evidence="3" id="KW-0012">Acyltransferase</keyword>
<evidence type="ECO:0000259" key="2">
    <source>
        <dbReference type="Pfam" id="PF04028"/>
    </source>
</evidence>
<sequence length="298" mass="32353">MFTPYGFSKSALLSIRIGSINGMLPPRLRLKANLLARELESRLVLQRFLIHLLIAYVKLLRWTCRVRPIDDPREEIRNQGQTYIFAALHAQQLATIVPAEPGTGALVSRSEDGELIAKVLETTGVIPIRGSGGARRKGGAAALLALVHHVQSGQPTYLAVDGPKGPRGTVHPGVAMLSQKTGAPVLPLSFIPQFRYVIKRSWDRVQIPLPFSRIDCRFGEPLYPIDGESVRDHVARIQQALMDLEQETDPGEAEQARLAAEARATAKAKRSQRAAKAQPASGSIADANSTSPPEADAA</sequence>
<keyword evidence="3" id="KW-0808">Transferase</keyword>
<dbReference type="Proteomes" id="UP001239462">
    <property type="component" value="Unassembled WGS sequence"/>
</dbReference>
<protein>
    <submittedName>
        <fullName evidence="3">Lysophospholipid acyltransferase family protein</fullName>
    </submittedName>
</protein>
<dbReference type="InterPro" id="IPR007172">
    <property type="entry name" value="DUF374"/>
</dbReference>
<comment type="caution">
    <text evidence="3">The sequence shown here is derived from an EMBL/GenBank/DDBJ whole genome shotgun (WGS) entry which is preliminary data.</text>
</comment>
<dbReference type="GO" id="GO:0016746">
    <property type="term" value="F:acyltransferase activity"/>
    <property type="evidence" value="ECO:0007669"/>
    <property type="project" value="UniProtKB-KW"/>
</dbReference>
<evidence type="ECO:0000313" key="4">
    <source>
        <dbReference type="Proteomes" id="UP001239462"/>
    </source>
</evidence>
<evidence type="ECO:0000313" key="3">
    <source>
        <dbReference type="EMBL" id="MDM4017973.1"/>
    </source>
</evidence>
<dbReference type="CDD" id="cd07983">
    <property type="entry name" value="LPLAT_DUF374-like"/>
    <property type="match status" value="1"/>
</dbReference>
<dbReference type="RefSeq" id="WP_289165582.1">
    <property type="nucleotide sequence ID" value="NZ_JASZZN010000017.1"/>
</dbReference>